<protein>
    <submittedName>
        <fullName evidence="1">Chaperone modulatory protein CbpM</fullName>
    </submittedName>
</protein>
<organism evidence="1 2">
    <name type="scientific">Pollutimonas bauzanensis</name>
    <dbReference type="NCBI Taxonomy" id="658167"/>
    <lineage>
        <taxon>Bacteria</taxon>
        <taxon>Pseudomonadati</taxon>
        <taxon>Pseudomonadota</taxon>
        <taxon>Betaproteobacteria</taxon>
        <taxon>Burkholderiales</taxon>
        <taxon>Alcaligenaceae</taxon>
        <taxon>Pollutimonas</taxon>
    </lineage>
</organism>
<dbReference type="Gene3D" id="1.10.1660.10">
    <property type="match status" value="1"/>
</dbReference>
<evidence type="ECO:0000313" key="1">
    <source>
        <dbReference type="EMBL" id="SHH83375.1"/>
    </source>
</evidence>
<dbReference type="Pfam" id="PF13591">
    <property type="entry name" value="MerR_2"/>
    <property type="match status" value="1"/>
</dbReference>
<dbReference type="AlphaFoldDB" id="A0A1M5W7D2"/>
<dbReference type="EMBL" id="FQXE01000005">
    <property type="protein sequence ID" value="SHH83375.1"/>
    <property type="molecule type" value="Genomic_DNA"/>
</dbReference>
<dbReference type="RefSeq" id="WP_073103232.1">
    <property type="nucleotide sequence ID" value="NZ_FQXE01000005.1"/>
</dbReference>
<dbReference type="OrthoDB" id="8776701at2"/>
<reference evidence="1 2" key="1">
    <citation type="submission" date="2016-11" db="EMBL/GenBank/DDBJ databases">
        <authorList>
            <person name="Jaros S."/>
            <person name="Januszkiewicz K."/>
            <person name="Wedrychowicz H."/>
        </authorList>
    </citation>
    <scope>NUCLEOTIDE SEQUENCE [LARGE SCALE GENOMIC DNA]</scope>
    <source>
        <strain evidence="1 2">CGMCC 1.10190</strain>
    </source>
</reference>
<dbReference type="STRING" id="658167.SAMN04488135_105122"/>
<accession>A0A1M5W7D2</accession>
<name>A0A1M5W7D2_9BURK</name>
<keyword evidence="2" id="KW-1185">Reference proteome</keyword>
<gene>
    <name evidence="1" type="ORF">SAMN04488135_105122</name>
</gene>
<sequence>MTVHITESIWLNASDICSFEHLAQVSGLGDDNLRDLVEAGVIEPSNQDPDNYFFPVSCIVMARAARRLRDDFELDPQGLALAVNLLRRIDRLEAELHGLRAKLAGGRQGRD</sequence>
<dbReference type="Proteomes" id="UP000184226">
    <property type="component" value="Unassembled WGS sequence"/>
</dbReference>
<proteinExistence type="predicted"/>
<evidence type="ECO:0000313" key="2">
    <source>
        <dbReference type="Proteomes" id="UP000184226"/>
    </source>
</evidence>